<dbReference type="Gene3D" id="3.10.105.10">
    <property type="entry name" value="Dipeptide-binding Protein, Domain 3"/>
    <property type="match status" value="1"/>
</dbReference>
<dbReference type="GO" id="GO:0042597">
    <property type="term" value="C:periplasmic space"/>
    <property type="evidence" value="ECO:0007669"/>
    <property type="project" value="UniProtKB-ARBA"/>
</dbReference>
<dbReference type="InterPro" id="IPR000914">
    <property type="entry name" value="SBP_5_dom"/>
</dbReference>
<dbReference type="GO" id="GO:0015833">
    <property type="term" value="P:peptide transport"/>
    <property type="evidence" value="ECO:0007669"/>
    <property type="project" value="TreeGrafter"/>
</dbReference>
<dbReference type="EMBL" id="CADCVQ010000041">
    <property type="protein sequence ID" value="CAA9480396.1"/>
    <property type="molecule type" value="Genomic_DNA"/>
</dbReference>
<protein>
    <submittedName>
        <fullName evidence="4">Oligopeptide ABC transporter, periplasmic oligopeptide-binding protein OppA</fullName>
    </submittedName>
</protein>
<feature type="domain" description="Solute-binding protein family 5" evidence="3">
    <location>
        <begin position="78"/>
        <end position="450"/>
    </location>
</feature>
<dbReference type="PIRSF" id="PIRSF002741">
    <property type="entry name" value="MppA"/>
    <property type="match status" value="1"/>
</dbReference>
<evidence type="ECO:0000256" key="2">
    <source>
        <dbReference type="SAM" id="SignalP"/>
    </source>
</evidence>
<dbReference type="SUPFAM" id="SSF53850">
    <property type="entry name" value="Periplasmic binding protein-like II"/>
    <property type="match status" value="1"/>
</dbReference>
<evidence type="ECO:0000256" key="1">
    <source>
        <dbReference type="ARBA" id="ARBA00022729"/>
    </source>
</evidence>
<dbReference type="Pfam" id="PF00496">
    <property type="entry name" value="SBP_bac_5"/>
    <property type="match status" value="1"/>
</dbReference>
<name>A0A6J4S0M4_9ACTN</name>
<evidence type="ECO:0000259" key="3">
    <source>
        <dbReference type="Pfam" id="PF00496"/>
    </source>
</evidence>
<dbReference type="AlphaFoldDB" id="A0A6J4S0M4"/>
<dbReference type="PANTHER" id="PTHR30290">
    <property type="entry name" value="PERIPLASMIC BINDING COMPONENT OF ABC TRANSPORTER"/>
    <property type="match status" value="1"/>
</dbReference>
<feature type="chain" id="PRO_5038460423" evidence="2">
    <location>
        <begin position="21"/>
        <end position="553"/>
    </location>
</feature>
<proteinExistence type="predicted"/>
<keyword evidence="1 2" id="KW-0732">Signal</keyword>
<sequence>MGRRMTRRTFVRGSAATALAVALPSCGGSPPAPPGTVRVAGGFFGFPSPFAYIAGPGYVQMSFLYDTLLCKDASGRLLPWLAQSFERSADGLTYTFALRERVRWHDGRPLTAQDVAFTFEYFAAQSLGPLLVAQPFGVKEARATAAHTVEIELRTPAVTFLHAVAGAVPIIPRHIWSTIRDPPQAQERAVLVGSGPYRLKSFSLGEGSALLEPNDDFFLGAPFVRRLELRPVDDELTALRAGEIDLASTPVEGVRPQALAPLRADDTYGIVEETGSWTFPLIFNLARGGAPADVRFRRACALAIDRRAIVQRLLGGAGAPGNPGFLPLGHPFAAAVEQYRFDPAAANRLLDDAGYRRAAGAGDAPRRGPDGAPLRLQLLAGNAPAPPVLDLLRADLKDVGVQLRPQTVDLPTLFGRTQRGADDSALTLYPGPGGTAPNADPDALRTFFSSRIEGRLQGAQGWHDAEFDRLAARQLVTADTDARRRLLARMQQIVARDVPALALYYPTVSHVFRRRAFDRWYVTPGGFAGGLPGVLNKHALVTGTRTGLRIRRA</sequence>
<organism evidence="4">
    <name type="scientific">uncultured Solirubrobacteraceae bacterium</name>
    <dbReference type="NCBI Taxonomy" id="1162706"/>
    <lineage>
        <taxon>Bacteria</taxon>
        <taxon>Bacillati</taxon>
        <taxon>Actinomycetota</taxon>
        <taxon>Thermoleophilia</taxon>
        <taxon>Solirubrobacterales</taxon>
        <taxon>Solirubrobacteraceae</taxon>
        <taxon>environmental samples</taxon>
    </lineage>
</organism>
<dbReference type="GO" id="GO:1904680">
    <property type="term" value="F:peptide transmembrane transporter activity"/>
    <property type="evidence" value="ECO:0007669"/>
    <property type="project" value="TreeGrafter"/>
</dbReference>
<dbReference type="Gene3D" id="3.40.190.10">
    <property type="entry name" value="Periplasmic binding protein-like II"/>
    <property type="match status" value="1"/>
</dbReference>
<gene>
    <name evidence="4" type="ORF">AVDCRST_MAG67-832</name>
</gene>
<reference evidence="4" key="1">
    <citation type="submission" date="2020-02" db="EMBL/GenBank/DDBJ databases">
        <authorList>
            <person name="Meier V. D."/>
        </authorList>
    </citation>
    <scope>NUCLEOTIDE SEQUENCE</scope>
    <source>
        <strain evidence="4">AVDCRST_MAG67</strain>
    </source>
</reference>
<dbReference type="GO" id="GO:0043190">
    <property type="term" value="C:ATP-binding cassette (ABC) transporter complex"/>
    <property type="evidence" value="ECO:0007669"/>
    <property type="project" value="InterPro"/>
</dbReference>
<feature type="signal peptide" evidence="2">
    <location>
        <begin position="1"/>
        <end position="20"/>
    </location>
</feature>
<accession>A0A6J4S0M4</accession>
<dbReference type="InterPro" id="IPR030678">
    <property type="entry name" value="Peptide/Ni-bd"/>
</dbReference>
<evidence type="ECO:0000313" key="4">
    <source>
        <dbReference type="EMBL" id="CAA9480396.1"/>
    </source>
</evidence>
<dbReference type="InterPro" id="IPR039424">
    <property type="entry name" value="SBP_5"/>
</dbReference>
<dbReference type="InterPro" id="IPR006311">
    <property type="entry name" value="TAT_signal"/>
</dbReference>
<dbReference type="PANTHER" id="PTHR30290:SF64">
    <property type="entry name" value="ABC TRANSPORTER PERIPLASMIC BINDING PROTEIN"/>
    <property type="match status" value="1"/>
</dbReference>
<dbReference type="PROSITE" id="PS51318">
    <property type="entry name" value="TAT"/>
    <property type="match status" value="1"/>
</dbReference>